<feature type="chain" id="PRO_5002490893" evidence="2">
    <location>
        <begin position="33"/>
        <end position="286"/>
    </location>
</feature>
<dbReference type="OrthoDB" id="8994218at2"/>
<gene>
    <name evidence="4" type="ORF">WM40_05820</name>
</gene>
<sequence>MVTRRRCISGLGAAAAIAATGAGALLPQAAWAQGAAGETSLARVKRTGVLRTGFIAGASPYFVKSVATGEWQGFCVDFAKQLAQSLGVKLQVVETTWGNSVLDLQSNKIDCMFGLAPTEQRMRTVGFTEPLFRNTFTLVARKGFDPKSWDDVNKPGVKLSVDVGSNQDTFATDNLKKASIRRFETSGDATLALQTGQVDAQVLVVLLATNVLAKAPTIGHLVIPQPASGAPTSIGVQKETDPGLTNVINAWLAKAHASGDIRKTILANMQKLANIAPDSFPKEVSF</sequence>
<evidence type="ECO:0000259" key="3">
    <source>
        <dbReference type="SMART" id="SM00062"/>
    </source>
</evidence>
<evidence type="ECO:0000256" key="2">
    <source>
        <dbReference type="SAM" id="SignalP"/>
    </source>
</evidence>
<dbReference type="InterPro" id="IPR006311">
    <property type="entry name" value="TAT_signal"/>
</dbReference>
<name>A0A0F5K3A0_9BURK</name>
<reference evidence="4 5" key="1">
    <citation type="submission" date="2015-03" db="EMBL/GenBank/DDBJ databases">
        <title>Draft Genome Sequence of Burkholderia andropogonis type strain ICMP2807, isolated from Sorghum bicolor.</title>
        <authorList>
            <person name="Lopes-Santos L."/>
            <person name="Castro D.B."/>
            <person name="Ottoboni L.M."/>
            <person name="Park D."/>
            <person name="Weirc B.S."/>
            <person name="Destefano S.A."/>
        </authorList>
    </citation>
    <scope>NUCLEOTIDE SEQUENCE [LARGE SCALE GENOMIC DNA]</scope>
    <source>
        <strain evidence="4 5">ICMP2807</strain>
    </source>
</reference>
<dbReference type="PATRIC" id="fig|28092.6.peg.1384"/>
<dbReference type="RefSeq" id="WP_024905004.1">
    <property type="nucleotide sequence ID" value="NZ_CADFGU010000008.1"/>
</dbReference>
<dbReference type="EMBL" id="LAQU01000004">
    <property type="protein sequence ID" value="KKB64430.1"/>
    <property type="molecule type" value="Genomic_DNA"/>
</dbReference>
<dbReference type="PANTHER" id="PTHR35936:SF17">
    <property type="entry name" value="ARGININE-BINDING EXTRACELLULAR PROTEIN ARTP"/>
    <property type="match status" value="1"/>
</dbReference>
<feature type="domain" description="Solute-binding protein family 3/N-terminal" evidence="3">
    <location>
        <begin position="49"/>
        <end position="268"/>
    </location>
</feature>
<organism evidence="4 5">
    <name type="scientific">Robbsia andropogonis</name>
    <dbReference type="NCBI Taxonomy" id="28092"/>
    <lineage>
        <taxon>Bacteria</taxon>
        <taxon>Pseudomonadati</taxon>
        <taxon>Pseudomonadota</taxon>
        <taxon>Betaproteobacteria</taxon>
        <taxon>Burkholderiales</taxon>
        <taxon>Burkholderiaceae</taxon>
        <taxon>Robbsia</taxon>
    </lineage>
</organism>
<dbReference type="PROSITE" id="PS51318">
    <property type="entry name" value="TAT"/>
    <property type="match status" value="1"/>
</dbReference>
<dbReference type="AlphaFoldDB" id="A0A0F5K3A0"/>
<dbReference type="InterPro" id="IPR001638">
    <property type="entry name" value="Solute-binding_3/MltF_N"/>
</dbReference>
<dbReference type="Proteomes" id="UP000033618">
    <property type="component" value="Unassembled WGS sequence"/>
</dbReference>
<dbReference type="STRING" id="28092.WM40_05820"/>
<dbReference type="PANTHER" id="PTHR35936">
    <property type="entry name" value="MEMBRANE-BOUND LYTIC MUREIN TRANSGLYCOSYLASE F"/>
    <property type="match status" value="1"/>
</dbReference>
<dbReference type="Gene3D" id="3.40.190.10">
    <property type="entry name" value="Periplasmic binding protein-like II"/>
    <property type="match status" value="2"/>
</dbReference>
<dbReference type="Pfam" id="PF00497">
    <property type="entry name" value="SBP_bac_3"/>
    <property type="match status" value="1"/>
</dbReference>
<comment type="caution">
    <text evidence="4">The sequence shown here is derived from an EMBL/GenBank/DDBJ whole genome shotgun (WGS) entry which is preliminary data.</text>
</comment>
<evidence type="ECO:0000313" key="5">
    <source>
        <dbReference type="Proteomes" id="UP000033618"/>
    </source>
</evidence>
<feature type="signal peptide" evidence="2">
    <location>
        <begin position="1"/>
        <end position="32"/>
    </location>
</feature>
<proteinExistence type="predicted"/>
<dbReference type="SUPFAM" id="SSF53850">
    <property type="entry name" value="Periplasmic binding protein-like II"/>
    <property type="match status" value="1"/>
</dbReference>
<dbReference type="SMART" id="SM00062">
    <property type="entry name" value="PBPb"/>
    <property type="match status" value="1"/>
</dbReference>
<keyword evidence="1 2" id="KW-0732">Signal</keyword>
<protein>
    <submittedName>
        <fullName evidence="4">ABC transporter substrate-binding protein</fullName>
    </submittedName>
</protein>
<evidence type="ECO:0000256" key="1">
    <source>
        <dbReference type="ARBA" id="ARBA00022729"/>
    </source>
</evidence>
<keyword evidence="5" id="KW-1185">Reference proteome</keyword>
<accession>A0A0F5K3A0</accession>
<evidence type="ECO:0000313" key="4">
    <source>
        <dbReference type="EMBL" id="KKB64430.1"/>
    </source>
</evidence>